<dbReference type="EMBL" id="CAJNOV010013089">
    <property type="protein sequence ID" value="CAF1508363.1"/>
    <property type="molecule type" value="Genomic_DNA"/>
</dbReference>
<dbReference type="EMBL" id="CAJOBI010007570">
    <property type="protein sequence ID" value="CAF4089303.1"/>
    <property type="molecule type" value="Genomic_DNA"/>
</dbReference>
<dbReference type="Proteomes" id="UP000663824">
    <property type="component" value="Unassembled WGS sequence"/>
</dbReference>
<accession>A0A815TY55</accession>
<evidence type="ECO:0000313" key="6">
    <source>
        <dbReference type="Proteomes" id="UP000663855"/>
    </source>
</evidence>
<dbReference type="Gene3D" id="3.30.420.10">
    <property type="entry name" value="Ribonuclease H-like superfamily/Ribonuclease H"/>
    <property type="match status" value="1"/>
</dbReference>
<dbReference type="Proteomes" id="UP000681967">
    <property type="component" value="Unassembled WGS sequence"/>
</dbReference>
<dbReference type="EMBL" id="CAJOBJ010003629">
    <property type="protein sequence ID" value="CAF3972289.1"/>
    <property type="molecule type" value="Genomic_DNA"/>
</dbReference>
<dbReference type="Proteomes" id="UP000663855">
    <property type="component" value="Unassembled WGS sequence"/>
</dbReference>
<evidence type="ECO:0000313" key="4">
    <source>
        <dbReference type="EMBL" id="CAF4089303.1"/>
    </source>
</evidence>
<organism evidence="1 6">
    <name type="scientific">Rotaria magnacalcarata</name>
    <dbReference type="NCBI Taxonomy" id="392030"/>
    <lineage>
        <taxon>Eukaryota</taxon>
        <taxon>Metazoa</taxon>
        <taxon>Spiralia</taxon>
        <taxon>Gnathifera</taxon>
        <taxon>Rotifera</taxon>
        <taxon>Eurotatoria</taxon>
        <taxon>Bdelloidea</taxon>
        <taxon>Philodinida</taxon>
        <taxon>Philodinidae</taxon>
        <taxon>Rotaria</taxon>
    </lineage>
</organism>
<evidence type="ECO:0000313" key="3">
    <source>
        <dbReference type="EMBL" id="CAF3972289.1"/>
    </source>
</evidence>
<evidence type="ECO:0000313" key="1">
    <source>
        <dbReference type="EMBL" id="CAF1508363.1"/>
    </source>
</evidence>
<dbReference type="EMBL" id="CAJNRE010019778">
    <property type="protein sequence ID" value="CAF2208981.1"/>
    <property type="molecule type" value="Genomic_DNA"/>
</dbReference>
<dbReference type="Proteomes" id="UP000676336">
    <property type="component" value="Unassembled WGS sequence"/>
</dbReference>
<dbReference type="EMBL" id="CAJOBH010008299">
    <property type="protein sequence ID" value="CAF4109215.1"/>
    <property type="molecule type" value="Genomic_DNA"/>
</dbReference>
<evidence type="ECO:0000313" key="5">
    <source>
        <dbReference type="EMBL" id="CAF4109215.1"/>
    </source>
</evidence>
<dbReference type="InterPro" id="IPR036397">
    <property type="entry name" value="RNaseH_sf"/>
</dbReference>
<evidence type="ECO:0000313" key="2">
    <source>
        <dbReference type="EMBL" id="CAF2208981.1"/>
    </source>
</evidence>
<reference evidence="1" key="1">
    <citation type="submission" date="2021-02" db="EMBL/GenBank/DDBJ databases">
        <authorList>
            <person name="Nowell W R."/>
        </authorList>
    </citation>
    <scope>NUCLEOTIDE SEQUENCE</scope>
</reference>
<dbReference type="Proteomes" id="UP000681720">
    <property type="component" value="Unassembled WGS sequence"/>
</dbReference>
<gene>
    <name evidence="5" type="ORF">BYL167_LOCUS19512</name>
    <name evidence="1" type="ORF">CJN711_LOCUS27656</name>
    <name evidence="3" type="ORF">GIL414_LOCUS10219</name>
    <name evidence="2" type="ORF">MBJ925_LOCUS35772</name>
    <name evidence="4" type="ORF">SMN809_LOCUS16751</name>
</gene>
<proteinExistence type="predicted"/>
<name>A0A815TY55_9BILA</name>
<dbReference type="AlphaFoldDB" id="A0A815TY55"/>
<comment type="caution">
    <text evidence="1">The sequence shown here is derived from an EMBL/GenBank/DDBJ whole genome shotgun (WGS) entry which is preliminary data.</text>
</comment>
<protein>
    <submittedName>
        <fullName evidence="1">Uncharacterized protein</fullName>
    </submittedName>
</protein>
<dbReference type="GO" id="GO:0003676">
    <property type="term" value="F:nucleic acid binding"/>
    <property type="evidence" value="ECO:0007669"/>
    <property type="project" value="InterPro"/>
</dbReference>
<sequence length="90" mass="10393">MEICQENLAKLDPGQWRLCDIITGDETWLYHRSIDSKQSNMAWCSEGTAPPTVIRRSQYDRKNMFVIFFRTTGPELINMIESGKSISGDY</sequence>